<evidence type="ECO:0000259" key="1">
    <source>
        <dbReference type="Pfam" id="PF06983"/>
    </source>
</evidence>
<name>A0AA96V1T7_9EURY</name>
<accession>A0AA96V1T7</accession>
<dbReference type="InterPro" id="IPR029068">
    <property type="entry name" value="Glyas_Bleomycin-R_OHBP_Dase"/>
</dbReference>
<dbReference type="Pfam" id="PF06983">
    <property type="entry name" value="3-dmu-9_3-mt"/>
    <property type="match status" value="1"/>
</dbReference>
<dbReference type="Gene3D" id="3.10.180.10">
    <property type="entry name" value="2,3-Dihydroxybiphenyl 1,2-Dioxygenase, domain 1"/>
    <property type="match status" value="1"/>
</dbReference>
<feature type="domain" description="PhnB-like" evidence="1">
    <location>
        <begin position="5"/>
        <end position="136"/>
    </location>
</feature>
<proteinExistence type="predicted"/>
<dbReference type="RefSeq" id="WP_316556949.1">
    <property type="nucleotide sequence ID" value="NZ_CP131059.1"/>
</dbReference>
<sequence length="150" mass="16696">MSFSVYVCFSGNCREAVTFYAGVFGKDVPSFLTYGDVPESPDSNFSISEGMKDKIMHCELEIGGVEVMFCDMPDEFDLIKGNNISLFFGTRDQKEIETVFSRLKEGGTVASELQETFYATLYGMIVDKFGMTWQLTYADPSKCGSSLHDA</sequence>
<keyword evidence="3" id="KW-1185">Reference proteome</keyword>
<evidence type="ECO:0000313" key="2">
    <source>
        <dbReference type="EMBL" id="WNY23790.1"/>
    </source>
</evidence>
<organism evidence="2 3">
    <name type="scientific">Methanimicrococcus hongohii</name>
    <dbReference type="NCBI Taxonomy" id="3028295"/>
    <lineage>
        <taxon>Archaea</taxon>
        <taxon>Methanobacteriati</taxon>
        <taxon>Methanobacteriota</taxon>
        <taxon>Stenosarchaea group</taxon>
        <taxon>Methanomicrobia</taxon>
        <taxon>Methanosarcinales</taxon>
        <taxon>Methanosarcinaceae</taxon>
        <taxon>Methanimicrococcus</taxon>
    </lineage>
</organism>
<dbReference type="EMBL" id="CP131059">
    <property type="protein sequence ID" value="WNY23790.1"/>
    <property type="molecule type" value="Genomic_DNA"/>
</dbReference>
<dbReference type="KEGG" id="mehf:MmiHf6_11050"/>
<dbReference type="PANTHER" id="PTHR33990">
    <property type="entry name" value="PROTEIN YJDN-RELATED"/>
    <property type="match status" value="1"/>
</dbReference>
<reference evidence="2 3" key="1">
    <citation type="submission" date="2023-07" db="EMBL/GenBank/DDBJ databases">
        <title>Closed genoem sequence of Methanomicrococcus sp. Hf6.</title>
        <authorList>
            <person name="Poehlein A."/>
            <person name="Protasov E."/>
            <person name="Platt K."/>
            <person name="Reeh H."/>
            <person name="Daniel R."/>
            <person name="Brune A."/>
        </authorList>
    </citation>
    <scope>NUCLEOTIDE SEQUENCE [LARGE SCALE GENOMIC DNA]</scope>
    <source>
        <strain evidence="2 3">Hf6</strain>
    </source>
</reference>
<gene>
    <name evidence="2" type="ORF">MmiHf6_11050</name>
</gene>
<dbReference type="SUPFAM" id="SSF54593">
    <property type="entry name" value="Glyoxalase/Bleomycin resistance protein/Dihydroxybiphenyl dioxygenase"/>
    <property type="match status" value="1"/>
</dbReference>
<protein>
    <recommendedName>
        <fullName evidence="1">PhnB-like domain-containing protein</fullName>
    </recommendedName>
</protein>
<dbReference type="Proteomes" id="UP001302978">
    <property type="component" value="Chromosome"/>
</dbReference>
<dbReference type="AlphaFoldDB" id="A0AA96V1T7"/>
<dbReference type="CDD" id="cd06588">
    <property type="entry name" value="PhnB_like"/>
    <property type="match status" value="1"/>
</dbReference>
<evidence type="ECO:0000313" key="3">
    <source>
        <dbReference type="Proteomes" id="UP001302978"/>
    </source>
</evidence>
<dbReference type="InterPro" id="IPR028973">
    <property type="entry name" value="PhnB-like"/>
</dbReference>
<dbReference type="PANTHER" id="PTHR33990:SF1">
    <property type="entry name" value="PROTEIN YJDN"/>
    <property type="match status" value="1"/>
</dbReference>
<dbReference type="GeneID" id="85195672"/>